<evidence type="ECO:0000313" key="3">
    <source>
        <dbReference type="Proteomes" id="UP000800094"/>
    </source>
</evidence>
<dbReference type="RefSeq" id="XP_033688424.1">
    <property type="nucleotide sequence ID" value="XM_033835267.1"/>
</dbReference>
<evidence type="ECO:0000313" key="2">
    <source>
        <dbReference type="EMBL" id="KAF2253420.1"/>
    </source>
</evidence>
<organism evidence="2 3">
    <name type="scientific">Trematosphaeria pertusa</name>
    <dbReference type="NCBI Taxonomy" id="390896"/>
    <lineage>
        <taxon>Eukaryota</taxon>
        <taxon>Fungi</taxon>
        <taxon>Dikarya</taxon>
        <taxon>Ascomycota</taxon>
        <taxon>Pezizomycotina</taxon>
        <taxon>Dothideomycetes</taxon>
        <taxon>Pleosporomycetidae</taxon>
        <taxon>Pleosporales</taxon>
        <taxon>Massarineae</taxon>
        <taxon>Trematosphaeriaceae</taxon>
        <taxon>Trematosphaeria</taxon>
    </lineage>
</organism>
<evidence type="ECO:0000256" key="1">
    <source>
        <dbReference type="SAM" id="MobiDB-lite"/>
    </source>
</evidence>
<gene>
    <name evidence="2" type="ORF">BU26DRAFT_601547</name>
</gene>
<feature type="compositionally biased region" description="Basic and acidic residues" evidence="1">
    <location>
        <begin position="120"/>
        <end position="130"/>
    </location>
</feature>
<feature type="compositionally biased region" description="Basic residues" evidence="1">
    <location>
        <begin position="131"/>
        <end position="140"/>
    </location>
</feature>
<dbReference type="EMBL" id="ML987191">
    <property type="protein sequence ID" value="KAF2253420.1"/>
    <property type="molecule type" value="Genomic_DNA"/>
</dbReference>
<accession>A0A6A6IUY7</accession>
<feature type="region of interest" description="Disordered" evidence="1">
    <location>
        <begin position="70"/>
        <end position="184"/>
    </location>
</feature>
<dbReference type="GeneID" id="54588597"/>
<reference evidence="2" key="1">
    <citation type="journal article" date="2020" name="Stud. Mycol.">
        <title>101 Dothideomycetes genomes: a test case for predicting lifestyles and emergence of pathogens.</title>
        <authorList>
            <person name="Haridas S."/>
            <person name="Albert R."/>
            <person name="Binder M."/>
            <person name="Bloem J."/>
            <person name="Labutti K."/>
            <person name="Salamov A."/>
            <person name="Andreopoulos B."/>
            <person name="Baker S."/>
            <person name="Barry K."/>
            <person name="Bills G."/>
            <person name="Bluhm B."/>
            <person name="Cannon C."/>
            <person name="Castanera R."/>
            <person name="Culley D."/>
            <person name="Daum C."/>
            <person name="Ezra D."/>
            <person name="Gonzalez J."/>
            <person name="Henrissat B."/>
            <person name="Kuo A."/>
            <person name="Liang C."/>
            <person name="Lipzen A."/>
            <person name="Lutzoni F."/>
            <person name="Magnuson J."/>
            <person name="Mondo S."/>
            <person name="Nolan M."/>
            <person name="Ohm R."/>
            <person name="Pangilinan J."/>
            <person name="Park H.-J."/>
            <person name="Ramirez L."/>
            <person name="Alfaro M."/>
            <person name="Sun H."/>
            <person name="Tritt A."/>
            <person name="Yoshinaga Y."/>
            <person name="Zwiers L.-H."/>
            <person name="Turgeon B."/>
            <person name="Goodwin S."/>
            <person name="Spatafora J."/>
            <person name="Crous P."/>
            <person name="Grigoriev I."/>
        </authorList>
    </citation>
    <scope>NUCLEOTIDE SEQUENCE</scope>
    <source>
        <strain evidence="2">CBS 122368</strain>
    </source>
</reference>
<dbReference type="AlphaFoldDB" id="A0A6A6IUY7"/>
<name>A0A6A6IUY7_9PLEO</name>
<dbReference type="Proteomes" id="UP000800094">
    <property type="component" value="Unassembled WGS sequence"/>
</dbReference>
<dbReference type="OrthoDB" id="5403747at2759"/>
<evidence type="ECO:0008006" key="4">
    <source>
        <dbReference type="Google" id="ProtNLM"/>
    </source>
</evidence>
<sequence>MSDTGDNAGQAAGSAPQFTEREMQMLAWAMQSLKSGPPDIDYEKLAGFAGMSNPRSASNAWAKIRTKLNAAAPTDGSAPAVTPKKGGAKKKGAAKEEKGGDATGAVAETPKKTPRKRTTKKQEVDGETSPKKKGRTAKAKKGSDDEMTDVNVEAKAEGPDDSDLQPNGESKADAAAGAADEEEV</sequence>
<keyword evidence="3" id="KW-1185">Reference proteome</keyword>
<proteinExistence type="predicted"/>
<protein>
    <recommendedName>
        <fullName evidence="4">Myb-like domain-containing protein</fullName>
    </recommendedName>
</protein>